<proteinExistence type="predicted"/>
<feature type="region of interest" description="Disordered" evidence="1">
    <location>
        <begin position="80"/>
        <end position="214"/>
    </location>
</feature>
<keyword evidence="2" id="KW-0812">Transmembrane</keyword>
<keyword evidence="4" id="KW-1185">Reference proteome</keyword>
<sequence length="214" mass="20844">MTDDVRARIVEPAAERARDQGGHRAIWLAAAVAVLGVLALGTLFLLRSTELQSQVDALTASAQDNHTAAQQLANQVRALGGTPSTVPAGPAGPAGPQGATGATGPAGPTGPTGPTGPSGPPGPTGAQGATGADGAAGTAGQDGAPGQPGQPGADGAPGTNGRDGQPPAGWVWTDSTGREQRCTRDTSSPDTAPTYTCTATTPTTTSGVTLLRGR</sequence>
<reference evidence="3 4" key="1">
    <citation type="submission" date="2020-08" db="EMBL/GenBank/DDBJ databases">
        <title>Genomic Encyclopedia of Archaeal and Bacterial Type Strains, Phase II (KMG-II): from individual species to whole genera.</title>
        <authorList>
            <person name="Goeker M."/>
        </authorList>
    </citation>
    <scope>NUCLEOTIDE SEQUENCE [LARGE SCALE GENOMIC DNA]</scope>
    <source>
        <strain evidence="3 4">DSM 43850</strain>
    </source>
</reference>
<gene>
    <name evidence="3" type="ORF">BC739_001180</name>
</gene>
<feature type="compositionally biased region" description="Low complexity" evidence="1">
    <location>
        <begin position="191"/>
        <end position="205"/>
    </location>
</feature>
<evidence type="ECO:0008006" key="5">
    <source>
        <dbReference type="Google" id="ProtNLM"/>
    </source>
</evidence>
<protein>
    <recommendedName>
        <fullName evidence="5">Collagen triple helix repeat-containing protein</fullName>
    </recommendedName>
</protein>
<comment type="caution">
    <text evidence="3">The sequence shown here is derived from an EMBL/GenBank/DDBJ whole genome shotgun (WGS) entry which is preliminary data.</text>
</comment>
<keyword evidence="2" id="KW-0472">Membrane</keyword>
<evidence type="ECO:0000313" key="3">
    <source>
        <dbReference type="EMBL" id="MBA8923983.1"/>
    </source>
</evidence>
<dbReference type="PANTHER" id="PTHR24637:SF421">
    <property type="entry name" value="CUTICLE COLLAGEN DPY-2"/>
    <property type="match status" value="1"/>
</dbReference>
<name>A0ABR6BAT2_9PSEU</name>
<organism evidence="3 4">
    <name type="scientific">Kutzneria viridogrisea</name>
    <dbReference type="NCBI Taxonomy" id="47990"/>
    <lineage>
        <taxon>Bacteria</taxon>
        <taxon>Bacillati</taxon>
        <taxon>Actinomycetota</taxon>
        <taxon>Actinomycetes</taxon>
        <taxon>Pseudonocardiales</taxon>
        <taxon>Pseudonocardiaceae</taxon>
        <taxon>Kutzneria</taxon>
    </lineage>
</organism>
<dbReference type="InterPro" id="IPR008160">
    <property type="entry name" value="Collagen"/>
</dbReference>
<feature type="transmembrane region" description="Helical" evidence="2">
    <location>
        <begin position="25"/>
        <end position="46"/>
    </location>
</feature>
<feature type="compositionally biased region" description="Low complexity" evidence="1">
    <location>
        <begin position="124"/>
        <end position="159"/>
    </location>
</feature>
<dbReference type="RefSeq" id="WP_182836498.1">
    <property type="nucleotide sequence ID" value="NZ_BAAABQ010000065.1"/>
</dbReference>
<dbReference type="EMBL" id="JACJID010000001">
    <property type="protein sequence ID" value="MBA8923983.1"/>
    <property type="molecule type" value="Genomic_DNA"/>
</dbReference>
<dbReference type="PANTHER" id="PTHR24637">
    <property type="entry name" value="COLLAGEN"/>
    <property type="match status" value="1"/>
</dbReference>
<feature type="compositionally biased region" description="Low complexity" evidence="1">
    <location>
        <begin position="80"/>
        <end position="106"/>
    </location>
</feature>
<evidence type="ECO:0000313" key="4">
    <source>
        <dbReference type="Proteomes" id="UP000517916"/>
    </source>
</evidence>
<evidence type="ECO:0000256" key="2">
    <source>
        <dbReference type="SAM" id="Phobius"/>
    </source>
</evidence>
<accession>A0ABR6BAT2</accession>
<dbReference type="Pfam" id="PF01391">
    <property type="entry name" value="Collagen"/>
    <property type="match status" value="1"/>
</dbReference>
<evidence type="ECO:0000256" key="1">
    <source>
        <dbReference type="SAM" id="MobiDB-lite"/>
    </source>
</evidence>
<dbReference type="Proteomes" id="UP000517916">
    <property type="component" value="Unassembled WGS sequence"/>
</dbReference>
<keyword evidence="2" id="KW-1133">Transmembrane helix</keyword>